<dbReference type="AlphaFoldDB" id="A0A9P9L4D9"/>
<accession>A0A9P9L4D9</accession>
<name>A0A9P9L4D9_FUSSL</name>
<keyword evidence="4" id="KW-1185">Reference proteome</keyword>
<gene>
    <name evidence="3" type="ORF">B0J15DRAFT_116882</name>
</gene>
<feature type="region of interest" description="Disordered" evidence="1">
    <location>
        <begin position="1"/>
        <end position="32"/>
    </location>
</feature>
<protein>
    <submittedName>
        <fullName evidence="3">Uncharacterized protein</fullName>
    </submittedName>
</protein>
<keyword evidence="2" id="KW-0812">Transmembrane</keyword>
<reference evidence="3" key="1">
    <citation type="journal article" date="2021" name="Nat. Commun.">
        <title>Genetic determinants of endophytism in the Arabidopsis root mycobiome.</title>
        <authorList>
            <person name="Mesny F."/>
            <person name="Miyauchi S."/>
            <person name="Thiergart T."/>
            <person name="Pickel B."/>
            <person name="Atanasova L."/>
            <person name="Karlsson M."/>
            <person name="Huettel B."/>
            <person name="Barry K.W."/>
            <person name="Haridas S."/>
            <person name="Chen C."/>
            <person name="Bauer D."/>
            <person name="Andreopoulos W."/>
            <person name="Pangilinan J."/>
            <person name="LaButti K."/>
            <person name="Riley R."/>
            <person name="Lipzen A."/>
            <person name="Clum A."/>
            <person name="Drula E."/>
            <person name="Henrissat B."/>
            <person name="Kohler A."/>
            <person name="Grigoriev I.V."/>
            <person name="Martin F.M."/>
            <person name="Hacquard S."/>
        </authorList>
    </citation>
    <scope>NUCLEOTIDE SEQUENCE</scope>
    <source>
        <strain evidence="3">FSSC 5 MPI-SDFR-AT-0091</strain>
    </source>
</reference>
<evidence type="ECO:0000256" key="2">
    <source>
        <dbReference type="SAM" id="Phobius"/>
    </source>
</evidence>
<keyword evidence="2" id="KW-1133">Transmembrane helix</keyword>
<comment type="caution">
    <text evidence="3">The sequence shown here is derived from an EMBL/GenBank/DDBJ whole genome shotgun (WGS) entry which is preliminary data.</text>
</comment>
<organism evidence="3 4">
    <name type="scientific">Fusarium solani</name>
    <name type="common">Filamentous fungus</name>
    <dbReference type="NCBI Taxonomy" id="169388"/>
    <lineage>
        <taxon>Eukaryota</taxon>
        <taxon>Fungi</taxon>
        <taxon>Dikarya</taxon>
        <taxon>Ascomycota</taxon>
        <taxon>Pezizomycotina</taxon>
        <taxon>Sordariomycetes</taxon>
        <taxon>Hypocreomycetidae</taxon>
        <taxon>Hypocreales</taxon>
        <taxon>Nectriaceae</taxon>
        <taxon>Fusarium</taxon>
        <taxon>Fusarium solani species complex</taxon>
    </lineage>
</organism>
<keyword evidence="2" id="KW-0472">Membrane</keyword>
<feature type="transmembrane region" description="Helical" evidence="2">
    <location>
        <begin position="91"/>
        <end position="111"/>
    </location>
</feature>
<evidence type="ECO:0000313" key="3">
    <source>
        <dbReference type="EMBL" id="KAH7274019.1"/>
    </source>
</evidence>
<dbReference type="EMBL" id="JAGTJS010000002">
    <property type="protein sequence ID" value="KAH7274019.1"/>
    <property type="molecule type" value="Genomic_DNA"/>
</dbReference>
<evidence type="ECO:0000313" key="4">
    <source>
        <dbReference type="Proteomes" id="UP000736672"/>
    </source>
</evidence>
<dbReference type="Proteomes" id="UP000736672">
    <property type="component" value="Unassembled WGS sequence"/>
</dbReference>
<proteinExistence type="predicted"/>
<evidence type="ECO:0000256" key="1">
    <source>
        <dbReference type="SAM" id="MobiDB-lite"/>
    </source>
</evidence>
<feature type="compositionally biased region" description="Polar residues" evidence="1">
    <location>
        <begin position="15"/>
        <end position="29"/>
    </location>
</feature>
<sequence length="160" mass="18184">MMKTTASVERRQRLQRQGNQPTAGNSVRQTRARAKGFCHSPSSAVPCHGLASGVSRAWPGKSRLEKRHETWNSWRQDAQTRAVFSCCTTHVWILFGSWITGASAGMVGWHLSNNRIAYRKTARLYMRFLCRPPSRLYRSEREGTHPISYLLCVSVTIFVS</sequence>